<feature type="transmembrane region" description="Helical" evidence="8">
    <location>
        <begin position="235"/>
        <end position="257"/>
    </location>
</feature>
<feature type="transmembrane region" description="Helical" evidence="8">
    <location>
        <begin position="317"/>
        <end position="337"/>
    </location>
</feature>
<dbReference type="GO" id="GO:0008324">
    <property type="term" value="F:monoatomic cation transmembrane transporter activity"/>
    <property type="evidence" value="ECO:0007669"/>
    <property type="project" value="InterPro"/>
</dbReference>
<dbReference type="GO" id="GO:0005886">
    <property type="term" value="C:plasma membrane"/>
    <property type="evidence" value="ECO:0007669"/>
    <property type="project" value="UniProtKB-SubCell"/>
</dbReference>
<sequence>MFSKMRMWLEKRSPVQVIAGYYLLAVVISILLFNLPAVHKPGVHVSFIDTVFTAVSVVSDTGLTVFNISETYSLFGYFVIMIVLQFGGIGIMAMSTFFWLLLGKKIGLRERRLIMVDNNQYALSGLVQLVKEILKMVLLTELVGAVILGLYFMKYFPSGKEAFLQGLFAAVSATTNAGLDITGESLIPFAGDYFVQIIVIVLIIFGSIGFPVVIEVKSYFLNKRRKSRISFRFSLFAKMTTITYGILFIAGTVLILLLEWQNYFRHLSWHKSFFYALFQSATTRSAGLTTMDITEFSVPTLLIMSVFMFIGGSPNSVGGGIRTTTFALNMLFVYHFAKGNRDIKIFNREIHQDDIMKSFAITILAVMMCCISVVLISISDKQQDLMAILLEVCSAFGTVGLSLGITPDLSVLSKCILMILMFVGRIGLTSFLLIMGGNNKGKANYHYPVERVITG</sequence>
<feature type="transmembrane region" description="Helical" evidence="8">
    <location>
        <begin position="385"/>
        <end position="403"/>
    </location>
</feature>
<dbReference type="Pfam" id="PF02386">
    <property type="entry name" value="TrkH"/>
    <property type="match status" value="1"/>
</dbReference>
<feature type="transmembrane region" description="Helical" evidence="8">
    <location>
        <begin position="358"/>
        <end position="379"/>
    </location>
</feature>
<dbReference type="InterPro" id="IPR003445">
    <property type="entry name" value="Cat_transpt"/>
</dbReference>
<keyword evidence="2" id="KW-0813">Transport</keyword>
<evidence type="ECO:0000313" key="10">
    <source>
        <dbReference type="Proteomes" id="UP000233440"/>
    </source>
</evidence>
<dbReference type="Proteomes" id="UP000233440">
    <property type="component" value="Unassembled WGS sequence"/>
</dbReference>
<reference evidence="9 10" key="1">
    <citation type="submission" date="2017-11" db="EMBL/GenBank/DDBJ databases">
        <title>Bacillus camelliae sp. nov., isolated from pu'er tea.</title>
        <authorList>
            <person name="Niu L."/>
        </authorList>
    </citation>
    <scope>NUCLEOTIDE SEQUENCE [LARGE SCALE GENOMIC DNA]</scope>
    <source>
        <strain evidence="9 10">7578-1</strain>
    </source>
</reference>
<keyword evidence="10" id="KW-1185">Reference proteome</keyword>
<feature type="transmembrane region" description="Helical" evidence="8">
    <location>
        <begin position="47"/>
        <end position="68"/>
    </location>
</feature>
<dbReference type="GO" id="GO:0030001">
    <property type="term" value="P:metal ion transport"/>
    <property type="evidence" value="ECO:0007669"/>
    <property type="project" value="UniProtKB-ARBA"/>
</dbReference>
<organism evidence="9 10">
    <name type="scientific">Heyndrickxia camelliae</name>
    <dbReference type="NCBI Taxonomy" id="1707093"/>
    <lineage>
        <taxon>Bacteria</taxon>
        <taxon>Bacillati</taxon>
        <taxon>Bacillota</taxon>
        <taxon>Bacilli</taxon>
        <taxon>Bacillales</taxon>
        <taxon>Bacillaceae</taxon>
        <taxon>Heyndrickxia</taxon>
    </lineage>
</organism>
<feature type="transmembrane region" description="Helical" evidence="8">
    <location>
        <begin position="293"/>
        <end position="311"/>
    </location>
</feature>
<gene>
    <name evidence="9" type="ORF">CWO92_18100</name>
</gene>
<feature type="transmembrane region" description="Helical" evidence="8">
    <location>
        <begin position="74"/>
        <end position="102"/>
    </location>
</feature>
<evidence type="ECO:0000256" key="8">
    <source>
        <dbReference type="SAM" id="Phobius"/>
    </source>
</evidence>
<dbReference type="AlphaFoldDB" id="A0A2N3LGM3"/>
<evidence type="ECO:0000256" key="2">
    <source>
        <dbReference type="ARBA" id="ARBA00022448"/>
    </source>
</evidence>
<proteinExistence type="predicted"/>
<dbReference type="RefSeq" id="WP_101355637.1">
    <property type="nucleotide sequence ID" value="NZ_PIQO01000016.1"/>
</dbReference>
<feature type="transmembrane region" description="Helical" evidence="8">
    <location>
        <begin position="415"/>
        <end position="435"/>
    </location>
</feature>
<dbReference type="EMBL" id="PIQO01000016">
    <property type="protein sequence ID" value="PKR83717.1"/>
    <property type="molecule type" value="Genomic_DNA"/>
</dbReference>
<evidence type="ECO:0000256" key="7">
    <source>
        <dbReference type="ARBA" id="ARBA00023136"/>
    </source>
</evidence>
<feature type="transmembrane region" description="Helical" evidence="8">
    <location>
        <begin position="15"/>
        <end position="35"/>
    </location>
</feature>
<keyword evidence="3" id="KW-1003">Cell membrane</keyword>
<comment type="subcellular location">
    <subcellularLocation>
        <location evidence="1">Cell membrane</location>
        <topology evidence="1">Multi-pass membrane protein</topology>
    </subcellularLocation>
</comment>
<evidence type="ECO:0000256" key="5">
    <source>
        <dbReference type="ARBA" id="ARBA00022989"/>
    </source>
</evidence>
<feature type="transmembrane region" description="Helical" evidence="8">
    <location>
        <begin position="193"/>
        <end position="214"/>
    </location>
</feature>
<keyword evidence="4 8" id="KW-0812">Transmembrane</keyword>
<comment type="caution">
    <text evidence="9">The sequence shown here is derived from an EMBL/GenBank/DDBJ whole genome shotgun (WGS) entry which is preliminary data.</text>
</comment>
<evidence type="ECO:0000256" key="3">
    <source>
        <dbReference type="ARBA" id="ARBA00022475"/>
    </source>
</evidence>
<evidence type="ECO:0000256" key="4">
    <source>
        <dbReference type="ARBA" id="ARBA00022692"/>
    </source>
</evidence>
<dbReference type="PANTHER" id="PTHR32024">
    <property type="entry name" value="TRK SYSTEM POTASSIUM UPTAKE PROTEIN TRKG-RELATED"/>
    <property type="match status" value="1"/>
</dbReference>
<keyword evidence="5 8" id="KW-1133">Transmembrane helix</keyword>
<protein>
    <submittedName>
        <fullName evidence="9">Ktr system potassium uptake protein D</fullName>
    </submittedName>
</protein>
<keyword evidence="7 8" id="KW-0472">Membrane</keyword>
<accession>A0A2N3LGM3</accession>
<feature type="transmembrane region" description="Helical" evidence="8">
    <location>
        <begin position="133"/>
        <end position="153"/>
    </location>
</feature>
<keyword evidence="6" id="KW-0406">Ion transport</keyword>
<dbReference type="PANTHER" id="PTHR32024:SF4">
    <property type="entry name" value="KTR SYSTEM POTASSIUM UPTAKE PROTEIN D"/>
    <property type="match status" value="1"/>
</dbReference>
<evidence type="ECO:0000313" key="9">
    <source>
        <dbReference type="EMBL" id="PKR83717.1"/>
    </source>
</evidence>
<evidence type="ECO:0000256" key="1">
    <source>
        <dbReference type="ARBA" id="ARBA00004651"/>
    </source>
</evidence>
<dbReference type="OrthoDB" id="9810952at2"/>
<name>A0A2N3LGM3_9BACI</name>
<evidence type="ECO:0000256" key="6">
    <source>
        <dbReference type="ARBA" id="ARBA00023065"/>
    </source>
</evidence>